<dbReference type="STRING" id="515622.bpr_I0795"/>
<organism evidence="1 2">
    <name type="scientific">Butyrivibrio proteoclasticus (strain ATCC 51982 / DSM 14932 / B316)</name>
    <name type="common">Clostridium proteoclasticum</name>
    <dbReference type="NCBI Taxonomy" id="515622"/>
    <lineage>
        <taxon>Bacteria</taxon>
        <taxon>Bacillati</taxon>
        <taxon>Bacillota</taxon>
        <taxon>Clostridia</taxon>
        <taxon>Lachnospirales</taxon>
        <taxon>Lachnospiraceae</taxon>
        <taxon>Butyrivibrio</taxon>
    </lineage>
</organism>
<evidence type="ECO:0000313" key="2">
    <source>
        <dbReference type="Proteomes" id="UP000001299"/>
    </source>
</evidence>
<protein>
    <submittedName>
        <fullName evidence="1">Bacteriocin signal sequence domain-containing protein</fullName>
    </submittedName>
</protein>
<dbReference type="EMBL" id="CP001810">
    <property type="protein sequence ID" value="ADL33538.1"/>
    <property type="molecule type" value="Genomic_DNA"/>
</dbReference>
<dbReference type="HOGENOM" id="CLU_2647661_0_0_9"/>
<keyword evidence="2" id="KW-1185">Reference proteome</keyword>
<accession>E0S163</accession>
<dbReference type="eggNOG" id="ENOG5030HDN">
    <property type="taxonomic scope" value="Bacteria"/>
</dbReference>
<sequence length="76" mass="8481">MSILNDNDLEKVVGGTIAHAGEKAVFATKKEEFEAAWDALKMEKKGYTGNMRAELYDDWESTDYSTSAISFLAKIK</sequence>
<reference evidence="1 2" key="1">
    <citation type="journal article" date="2010" name="PLoS ONE">
        <title>The glycobiome of the rumen bacterium Butyrivibrio proteoclasticus B316(T) highlights adaptation to a polysaccharide-rich environment.</title>
        <authorList>
            <person name="Kelly W.J."/>
            <person name="Leahy S.C."/>
            <person name="Altermann E."/>
            <person name="Yeoman C.J."/>
            <person name="Dunne J.C."/>
            <person name="Kong Z."/>
            <person name="Pacheco D.M."/>
            <person name="Li D."/>
            <person name="Noel S.J."/>
            <person name="Moon C.D."/>
            <person name="Cookson A.L."/>
            <person name="Attwood G.T."/>
        </authorList>
    </citation>
    <scope>NUCLEOTIDE SEQUENCE [LARGE SCALE GENOMIC DNA]</scope>
    <source>
        <strain evidence="2">ATCC 51982 / DSM 14932 / B316</strain>
    </source>
</reference>
<dbReference type="Proteomes" id="UP000001299">
    <property type="component" value="Chromosome 1"/>
</dbReference>
<dbReference type="AlphaFoldDB" id="E0S163"/>
<dbReference type="RefSeq" id="WP_013280194.1">
    <property type="nucleotide sequence ID" value="NC_014387.1"/>
</dbReference>
<dbReference type="KEGG" id="bpb:bpr_I0795"/>
<proteinExistence type="predicted"/>
<name>E0S163_BUTPB</name>
<evidence type="ECO:0000313" key="1">
    <source>
        <dbReference type="EMBL" id="ADL33538.1"/>
    </source>
</evidence>
<gene>
    <name evidence="1" type="ordered locus">bpr_I0795</name>
</gene>